<evidence type="ECO:0000256" key="1">
    <source>
        <dbReference type="SAM" id="Phobius"/>
    </source>
</evidence>
<dbReference type="EMBL" id="MN740748">
    <property type="protein sequence ID" value="QHU09958.1"/>
    <property type="molecule type" value="Genomic_DNA"/>
</dbReference>
<reference evidence="2" key="1">
    <citation type="journal article" date="2020" name="Nature">
        <title>Giant virus diversity and host interactions through global metagenomics.</title>
        <authorList>
            <person name="Schulz F."/>
            <person name="Roux S."/>
            <person name="Paez-Espino D."/>
            <person name="Jungbluth S."/>
            <person name="Walsh D.A."/>
            <person name="Denef V.J."/>
            <person name="McMahon K.D."/>
            <person name="Konstantinidis K.T."/>
            <person name="Eloe-Fadrosh E.A."/>
            <person name="Kyrpides N.C."/>
            <person name="Woyke T."/>
        </authorList>
    </citation>
    <scope>NUCLEOTIDE SEQUENCE</scope>
    <source>
        <strain evidence="2">GVMAG-S-1101164-164</strain>
    </source>
</reference>
<protein>
    <submittedName>
        <fullName evidence="2">Uncharacterized protein</fullName>
    </submittedName>
</protein>
<accession>A0A6C0K1B1</accession>
<feature type="transmembrane region" description="Helical" evidence="1">
    <location>
        <begin position="12"/>
        <end position="33"/>
    </location>
</feature>
<proteinExistence type="predicted"/>
<dbReference type="AlphaFoldDB" id="A0A6C0K1B1"/>
<sequence>MEEILRKNPRLWMVAIYLFCVALFLYIKPALAFDENGSVRPFGISAGSTVFPVWWWMFIFAVVSYLSVVYMLNHSL</sequence>
<name>A0A6C0K1B1_9ZZZZ</name>
<keyword evidence="1" id="KW-1133">Transmembrane helix</keyword>
<keyword evidence="1" id="KW-0472">Membrane</keyword>
<organism evidence="2">
    <name type="scientific">viral metagenome</name>
    <dbReference type="NCBI Taxonomy" id="1070528"/>
    <lineage>
        <taxon>unclassified sequences</taxon>
        <taxon>metagenomes</taxon>
        <taxon>organismal metagenomes</taxon>
    </lineage>
</organism>
<keyword evidence="1" id="KW-0812">Transmembrane</keyword>
<feature type="transmembrane region" description="Helical" evidence="1">
    <location>
        <begin position="53"/>
        <end position="72"/>
    </location>
</feature>
<evidence type="ECO:0000313" key="2">
    <source>
        <dbReference type="EMBL" id="QHU09958.1"/>
    </source>
</evidence>